<dbReference type="OrthoDB" id="414133at2759"/>
<dbReference type="InterPro" id="IPR029063">
    <property type="entry name" value="SAM-dependent_MTases_sf"/>
</dbReference>
<proteinExistence type="predicted"/>
<gene>
    <name evidence="2" type="ORF">DICPUDRAFT_150953</name>
</gene>
<dbReference type="VEuPathDB" id="AmoebaDB:DICPUDRAFT_150953"/>
<protein>
    <recommendedName>
        <fullName evidence="4">DNA (cytosine-5-)-methyltransferase</fullName>
    </recommendedName>
</protein>
<dbReference type="Gene3D" id="3.40.50.150">
    <property type="entry name" value="Vaccinia Virus protein VP39"/>
    <property type="match status" value="1"/>
</dbReference>
<dbReference type="InterPro" id="IPR050750">
    <property type="entry name" value="C5-MTase"/>
</dbReference>
<evidence type="ECO:0000256" key="1">
    <source>
        <dbReference type="ARBA" id="ARBA00022691"/>
    </source>
</evidence>
<organism evidence="2 3">
    <name type="scientific">Dictyostelium purpureum</name>
    <name type="common">Slime mold</name>
    <dbReference type="NCBI Taxonomy" id="5786"/>
    <lineage>
        <taxon>Eukaryota</taxon>
        <taxon>Amoebozoa</taxon>
        <taxon>Evosea</taxon>
        <taxon>Eumycetozoa</taxon>
        <taxon>Dictyostelia</taxon>
        <taxon>Dictyosteliales</taxon>
        <taxon>Dictyosteliaceae</taxon>
        <taxon>Dictyostelium</taxon>
    </lineage>
</organism>
<dbReference type="InParanoid" id="F0ZHN3"/>
<dbReference type="STRING" id="5786.F0ZHN3"/>
<evidence type="ECO:0008006" key="4">
    <source>
        <dbReference type="Google" id="ProtNLM"/>
    </source>
</evidence>
<dbReference type="PANTHER" id="PTHR46098:SF1">
    <property type="entry name" value="TRNA (CYTOSINE(38)-C(5))-METHYLTRANSFERASE"/>
    <property type="match status" value="1"/>
</dbReference>
<name>F0ZHN3_DICPU</name>
<keyword evidence="3" id="KW-1185">Reference proteome</keyword>
<reference evidence="3" key="1">
    <citation type="journal article" date="2011" name="Genome Biol.">
        <title>Comparative genomics of the social amoebae Dictyostelium discoideum and Dictyostelium purpureum.</title>
        <authorList>
            <consortium name="US DOE Joint Genome Institute (JGI-PGF)"/>
            <person name="Sucgang R."/>
            <person name="Kuo A."/>
            <person name="Tian X."/>
            <person name="Salerno W."/>
            <person name="Parikh A."/>
            <person name="Feasley C.L."/>
            <person name="Dalin E."/>
            <person name="Tu H."/>
            <person name="Huang E."/>
            <person name="Barry K."/>
            <person name="Lindquist E."/>
            <person name="Shapiro H."/>
            <person name="Bruce D."/>
            <person name="Schmutz J."/>
            <person name="Salamov A."/>
            <person name="Fey P."/>
            <person name="Gaudet P."/>
            <person name="Anjard C."/>
            <person name="Babu M.M."/>
            <person name="Basu S."/>
            <person name="Bushmanova Y."/>
            <person name="van der Wel H."/>
            <person name="Katoh-Kurasawa M."/>
            <person name="Dinh C."/>
            <person name="Coutinho P.M."/>
            <person name="Saito T."/>
            <person name="Elias M."/>
            <person name="Schaap P."/>
            <person name="Kay R.R."/>
            <person name="Henrissat B."/>
            <person name="Eichinger L."/>
            <person name="Rivero F."/>
            <person name="Putnam N.H."/>
            <person name="West C.M."/>
            <person name="Loomis W.F."/>
            <person name="Chisholm R.L."/>
            <person name="Shaulsky G."/>
            <person name="Strassmann J.E."/>
            <person name="Queller D.C."/>
            <person name="Kuspa A."/>
            <person name="Grigoriev I.V."/>
        </authorList>
    </citation>
    <scope>NUCLEOTIDE SEQUENCE [LARGE SCALE GENOMIC DNA]</scope>
    <source>
        <strain evidence="3">QSDP1</strain>
    </source>
</reference>
<keyword evidence="1" id="KW-0949">S-adenosyl-L-methionine</keyword>
<dbReference type="Proteomes" id="UP000001064">
    <property type="component" value="Unassembled WGS sequence"/>
</dbReference>
<evidence type="ECO:0000313" key="2">
    <source>
        <dbReference type="EMBL" id="EGC36561.1"/>
    </source>
</evidence>
<dbReference type="GeneID" id="10500408"/>
<dbReference type="KEGG" id="dpp:DICPUDRAFT_150953"/>
<sequence length="58" mass="6490">MENTTSASNANNNDEEELRVLEFYSGIGGMHYGLKESGVKFEVVQSFDINTNAILNYK</sequence>
<dbReference type="AlphaFoldDB" id="F0ZHN3"/>
<accession>F0ZHN3</accession>
<dbReference type="SUPFAM" id="SSF53335">
    <property type="entry name" value="S-adenosyl-L-methionine-dependent methyltransferases"/>
    <property type="match status" value="1"/>
</dbReference>
<dbReference type="EMBL" id="GL871023">
    <property type="protein sequence ID" value="EGC36561.1"/>
    <property type="molecule type" value="Genomic_DNA"/>
</dbReference>
<evidence type="ECO:0000313" key="3">
    <source>
        <dbReference type="Proteomes" id="UP000001064"/>
    </source>
</evidence>
<dbReference type="RefSeq" id="XP_003286933.1">
    <property type="nucleotide sequence ID" value="XM_003286885.1"/>
</dbReference>
<dbReference type="PANTHER" id="PTHR46098">
    <property type="entry name" value="TRNA (CYTOSINE(38)-C(5))-METHYLTRANSFERASE"/>
    <property type="match status" value="1"/>
</dbReference>